<reference evidence="2 3" key="1">
    <citation type="journal article" date="2007" name="PLoS Genet.">
        <title>Meningococcal genetic variation mechanisms viewed through comparative analysis of serogroup C strain FAM18.</title>
        <authorList>
            <person name="Bentley S.D."/>
            <person name="Vernikos G.S."/>
            <person name="Snyder L.A.S."/>
            <person name="Churcher C."/>
            <person name="Arrowsmith C."/>
            <person name="Chillingworth T."/>
            <person name="Cronin A."/>
            <person name="Davis P.H."/>
            <person name="Holroyd N.E."/>
            <person name="Jagels K."/>
            <person name="Maddison M."/>
            <person name="Moule S."/>
            <person name="Rabbinowitsch E."/>
            <person name="Sharp S."/>
            <person name="Unwin L."/>
            <person name="Whitehead S."/>
            <person name="Quail M.A."/>
            <person name="Achtman M."/>
            <person name="Barrell B."/>
            <person name="Saunders N.J."/>
            <person name="Parkhill J."/>
        </authorList>
    </citation>
    <scope>NUCLEOTIDE SEQUENCE [LARGE SCALE GENOMIC DNA]</scope>
    <source>
        <strain evidence="3">ATCC 700532 / DSM 15464 / FAM18</strain>
    </source>
</reference>
<organism evidence="2 3">
    <name type="scientific">Neisseria meningitidis serogroup C / serotype 2a (strain ATCC 700532 / DSM 15464 / FAM18)</name>
    <dbReference type="NCBI Taxonomy" id="272831"/>
    <lineage>
        <taxon>Bacteria</taxon>
        <taxon>Pseudomonadati</taxon>
        <taxon>Pseudomonadota</taxon>
        <taxon>Betaproteobacteria</taxon>
        <taxon>Neisseriales</taxon>
        <taxon>Neisseriaceae</taxon>
        <taxon>Neisseria</taxon>
    </lineage>
</organism>
<feature type="transmembrane region" description="Helical" evidence="1">
    <location>
        <begin position="93"/>
        <end position="112"/>
    </location>
</feature>
<keyword evidence="1" id="KW-0472">Membrane</keyword>
<evidence type="ECO:0000313" key="2">
    <source>
        <dbReference type="EMBL" id="CAM09499.1"/>
    </source>
</evidence>
<protein>
    <submittedName>
        <fullName evidence="2">Inner membrane protein</fullName>
    </submittedName>
</protein>
<proteinExistence type="predicted"/>
<feature type="transmembrane region" description="Helical" evidence="1">
    <location>
        <begin position="59"/>
        <end position="81"/>
    </location>
</feature>
<keyword evidence="1" id="KW-1133">Transmembrane helix</keyword>
<gene>
    <name evidence="2" type="ordered locus">NMC0180</name>
</gene>
<evidence type="ECO:0000313" key="3">
    <source>
        <dbReference type="Proteomes" id="UP000002286"/>
    </source>
</evidence>
<evidence type="ECO:0000256" key="1">
    <source>
        <dbReference type="SAM" id="Phobius"/>
    </source>
</evidence>
<dbReference type="HOGENOM" id="CLU_139128_0_0_4"/>
<keyword evidence="1" id="KW-0812">Transmembrane</keyword>
<name>A1KRM1_NEIMF</name>
<dbReference type="Proteomes" id="UP000002286">
    <property type="component" value="Chromosome"/>
</dbReference>
<dbReference type="KEGG" id="nmc:NMC0180"/>
<accession>A1KRM1</accession>
<dbReference type="EMBL" id="AM421808">
    <property type="protein sequence ID" value="CAM09499.1"/>
    <property type="molecule type" value="Genomic_DNA"/>
</dbReference>
<dbReference type="AlphaFoldDB" id="A1KRM1"/>
<sequence>MMYVNEKYPYAALFAGLVFLTLPFALSVHDALAFAFGRAGLLVSVSDGEFGWRGGWDGTVWFVFGVFAFLNVVVSAGLTKLAYKKMMRRHSRYALFLSGVAACAAAAVAWIFELLLGSAALGGLRGEAVSEYAFAVWLVSMLTLPKRLTRAPVQPVVFHRKK</sequence>